<comment type="similarity">
    <text evidence="1 4">Belongs to the plant dirigent protein family.</text>
</comment>
<reference evidence="5" key="2">
    <citation type="submission" date="2023-06" db="EMBL/GenBank/DDBJ databases">
        <authorList>
            <person name="Ma L."/>
            <person name="Liu K.-W."/>
            <person name="Li Z."/>
            <person name="Hsiao Y.-Y."/>
            <person name="Qi Y."/>
            <person name="Fu T."/>
            <person name="Tang G."/>
            <person name="Zhang D."/>
            <person name="Sun W.-H."/>
            <person name="Liu D.-K."/>
            <person name="Li Y."/>
            <person name="Chen G.-Z."/>
            <person name="Liu X.-D."/>
            <person name="Liao X.-Y."/>
            <person name="Jiang Y.-T."/>
            <person name="Yu X."/>
            <person name="Hao Y."/>
            <person name="Huang J."/>
            <person name="Zhao X.-W."/>
            <person name="Ke S."/>
            <person name="Chen Y.-Y."/>
            <person name="Wu W.-L."/>
            <person name="Hsu J.-L."/>
            <person name="Lin Y.-F."/>
            <person name="Huang M.-D."/>
            <person name="Li C.-Y."/>
            <person name="Huang L."/>
            <person name="Wang Z.-W."/>
            <person name="Zhao X."/>
            <person name="Zhong W.-Y."/>
            <person name="Peng D.-H."/>
            <person name="Ahmad S."/>
            <person name="Lan S."/>
            <person name="Zhang J.-S."/>
            <person name="Tsai W.-C."/>
            <person name="Van De Peer Y."/>
            <person name="Liu Z.-J."/>
        </authorList>
    </citation>
    <scope>NUCLEOTIDE SEQUENCE</scope>
    <source>
        <strain evidence="5">SCP</strain>
        <tissue evidence="5">Leaves</tissue>
    </source>
</reference>
<sequence>MTPTQSTWLFFFAFPYIFHTSNSLNITQTSQPFPIKHQKQTHLHFFFHDILSGRNPTTVKVTDFHDILSGRSPTAVKVVGQDYPNSGFGTVMMADDPLTDGPDRSSSKLIGRAQGLYACAAQQEVGLLMVMNFVFLEGEFNGSALSVLGRNMALQAVREMPIVGGTGAFRFATGYALAKTHWMDAATGDATVEYDVFLMH</sequence>
<evidence type="ECO:0000256" key="2">
    <source>
        <dbReference type="ARBA" id="ARBA00011738"/>
    </source>
</evidence>
<dbReference type="GO" id="GO:0009699">
    <property type="term" value="P:phenylpropanoid biosynthetic process"/>
    <property type="evidence" value="ECO:0007669"/>
    <property type="project" value="UniProtKB-ARBA"/>
</dbReference>
<evidence type="ECO:0000313" key="5">
    <source>
        <dbReference type="EMBL" id="KAK1276882.1"/>
    </source>
</evidence>
<comment type="subunit">
    <text evidence="2 4">Homodimer.</text>
</comment>
<dbReference type="PANTHER" id="PTHR21495">
    <property type="entry name" value="NUCLEOPORIN-RELATED"/>
    <property type="match status" value="1"/>
</dbReference>
<dbReference type="InterPro" id="IPR004265">
    <property type="entry name" value="Dirigent"/>
</dbReference>
<feature type="signal peptide" evidence="4">
    <location>
        <begin position="1"/>
        <end position="23"/>
    </location>
</feature>
<keyword evidence="3 4" id="KW-0964">Secreted</keyword>
<comment type="caution">
    <text evidence="5">The sequence shown here is derived from an EMBL/GenBank/DDBJ whole genome shotgun (WGS) entry which is preliminary data.</text>
</comment>
<proteinExistence type="inferred from homology"/>
<comment type="function">
    <text evidence="4">Dirigent proteins impart stereoselectivity on the phenoxy radical-coupling reaction, yielding optically active lignans from two molecules of coniferyl alcohol in the biosynthesis of lignans, flavonolignans, and alkaloids and thus plays a central role in plant secondary metabolism.</text>
</comment>
<evidence type="ECO:0000256" key="4">
    <source>
        <dbReference type="RuleBase" id="RU363099"/>
    </source>
</evidence>
<protein>
    <recommendedName>
        <fullName evidence="4">Dirigent protein</fullName>
    </recommendedName>
</protein>
<organism evidence="5 6">
    <name type="scientific">Acorus gramineus</name>
    <name type="common">Dwarf sweet flag</name>
    <dbReference type="NCBI Taxonomy" id="55184"/>
    <lineage>
        <taxon>Eukaryota</taxon>
        <taxon>Viridiplantae</taxon>
        <taxon>Streptophyta</taxon>
        <taxon>Embryophyta</taxon>
        <taxon>Tracheophyta</taxon>
        <taxon>Spermatophyta</taxon>
        <taxon>Magnoliopsida</taxon>
        <taxon>Liliopsida</taxon>
        <taxon>Acoraceae</taxon>
        <taxon>Acorus</taxon>
    </lineage>
</organism>
<dbReference type="InterPro" id="IPR044859">
    <property type="entry name" value="Allene_oxi_cyc_Dirigent"/>
</dbReference>
<dbReference type="AlphaFoldDB" id="A0AAV9BKK1"/>
<name>A0AAV9BKK1_ACOGR</name>
<dbReference type="EMBL" id="JAUJYN010000003">
    <property type="protein sequence ID" value="KAK1276882.1"/>
    <property type="molecule type" value="Genomic_DNA"/>
</dbReference>
<evidence type="ECO:0000256" key="1">
    <source>
        <dbReference type="ARBA" id="ARBA00010746"/>
    </source>
</evidence>
<keyword evidence="4" id="KW-0052">Apoplast</keyword>
<dbReference type="Proteomes" id="UP001179952">
    <property type="component" value="Unassembled WGS sequence"/>
</dbReference>
<gene>
    <name evidence="5" type="ORF">QJS04_geneDACA001901</name>
</gene>
<dbReference type="Pfam" id="PF03018">
    <property type="entry name" value="Dirigent"/>
    <property type="match status" value="1"/>
</dbReference>
<accession>A0AAV9BKK1</accession>
<evidence type="ECO:0000256" key="3">
    <source>
        <dbReference type="ARBA" id="ARBA00022525"/>
    </source>
</evidence>
<reference evidence="5" key="1">
    <citation type="journal article" date="2023" name="Nat. Commun.">
        <title>Diploid and tetraploid genomes of Acorus and the evolution of monocots.</title>
        <authorList>
            <person name="Ma L."/>
            <person name="Liu K.W."/>
            <person name="Li Z."/>
            <person name="Hsiao Y.Y."/>
            <person name="Qi Y."/>
            <person name="Fu T."/>
            <person name="Tang G.D."/>
            <person name="Zhang D."/>
            <person name="Sun W.H."/>
            <person name="Liu D.K."/>
            <person name="Li Y."/>
            <person name="Chen G.Z."/>
            <person name="Liu X.D."/>
            <person name="Liao X.Y."/>
            <person name="Jiang Y.T."/>
            <person name="Yu X."/>
            <person name="Hao Y."/>
            <person name="Huang J."/>
            <person name="Zhao X.W."/>
            <person name="Ke S."/>
            <person name="Chen Y.Y."/>
            <person name="Wu W.L."/>
            <person name="Hsu J.L."/>
            <person name="Lin Y.F."/>
            <person name="Huang M.D."/>
            <person name="Li C.Y."/>
            <person name="Huang L."/>
            <person name="Wang Z.W."/>
            <person name="Zhao X."/>
            <person name="Zhong W.Y."/>
            <person name="Peng D.H."/>
            <person name="Ahmad S."/>
            <person name="Lan S."/>
            <person name="Zhang J.S."/>
            <person name="Tsai W.C."/>
            <person name="Van de Peer Y."/>
            <person name="Liu Z.J."/>
        </authorList>
    </citation>
    <scope>NUCLEOTIDE SEQUENCE</scope>
    <source>
        <strain evidence="5">SCP</strain>
    </source>
</reference>
<dbReference type="GO" id="GO:0048046">
    <property type="term" value="C:apoplast"/>
    <property type="evidence" value="ECO:0007669"/>
    <property type="project" value="UniProtKB-SubCell"/>
</dbReference>
<keyword evidence="4" id="KW-0732">Signal</keyword>
<keyword evidence="6" id="KW-1185">Reference proteome</keyword>
<dbReference type="Gene3D" id="2.40.480.10">
    <property type="entry name" value="Allene oxide cyclase-like"/>
    <property type="match status" value="1"/>
</dbReference>
<feature type="chain" id="PRO_5043085475" description="Dirigent protein" evidence="4">
    <location>
        <begin position="24"/>
        <end position="200"/>
    </location>
</feature>
<evidence type="ECO:0000313" key="6">
    <source>
        <dbReference type="Proteomes" id="UP001179952"/>
    </source>
</evidence>
<comment type="subcellular location">
    <subcellularLocation>
        <location evidence="4">Secreted</location>
        <location evidence="4">Extracellular space</location>
        <location evidence="4">Apoplast</location>
    </subcellularLocation>
</comment>